<dbReference type="GO" id="GO:0005506">
    <property type="term" value="F:iron ion binding"/>
    <property type="evidence" value="ECO:0007669"/>
    <property type="project" value="UniProtKB-UniRule"/>
</dbReference>
<feature type="binding site" evidence="7">
    <location>
        <position position="313"/>
    </location>
    <ligand>
        <name>Fe(3+)</name>
        <dbReference type="ChEBI" id="CHEBI:29034"/>
    </ligand>
</feature>
<dbReference type="NCBIfam" id="TIGR01224">
    <property type="entry name" value="hutI"/>
    <property type="match status" value="1"/>
</dbReference>
<dbReference type="InterPro" id="IPR006680">
    <property type="entry name" value="Amidohydro-rel"/>
</dbReference>
<evidence type="ECO:0000313" key="10">
    <source>
        <dbReference type="Proteomes" id="UP000614410"/>
    </source>
</evidence>
<dbReference type="PANTHER" id="PTHR42752:SF1">
    <property type="entry name" value="IMIDAZOLONEPROPIONASE-RELATED"/>
    <property type="match status" value="1"/>
</dbReference>
<feature type="binding site" evidence="7">
    <location>
        <position position="239"/>
    </location>
    <ligand>
        <name>Zn(2+)</name>
        <dbReference type="ChEBI" id="CHEBI:29105"/>
    </ligand>
</feature>
<keyword evidence="7" id="KW-0963">Cytoplasm</keyword>
<dbReference type="InterPro" id="IPR011059">
    <property type="entry name" value="Metal-dep_hydrolase_composite"/>
</dbReference>
<keyword evidence="5 7" id="KW-0862">Zinc</keyword>
<evidence type="ECO:0000256" key="3">
    <source>
        <dbReference type="ARBA" id="ARBA00022801"/>
    </source>
</evidence>
<evidence type="ECO:0000256" key="7">
    <source>
        <dbReference type="HAMAP-Rule" id="MF_00372"/>
    </source>
</evidence>
<dbReference type="GO" id="GO:0050480">
    <property type="term" value="F:imidazolonepropionase activity"/>
    <property type="evidence" value="ECO:0007669"/>
    <property type="project" value="UniProtKB-UniRule"/>
</dbReference>
<dbReference type="GO" id="GO:0019556">
    <property type="term" value="P:L-histidine catabolic process to glutamate and formamide"/>
    <property type="evidence" value="ECO:0007669"/>
    <property type="project" value="UniProtKB-UniRule"/>
</dbReference>
<keyword evidence="6 7" id="KW-0408">Iron</keyword>
<feature type="domain" description="Amidohydrolase-related" evidence="8">
    <location>
        <begin position="65"/>
        <end position="400"/>
    </location>
</feature>
<evidence type="ECO:0000256" key="4">
    <source>
        <dbReference type="ARBA" id="ARBA00022808"/>
    </source>
</evidence>
<feature type="binding site" evidence="7">
    <location>
        <position position="317"/>
    </location>
    <ligand>
        <name>N-formimidoyl-L-glutamate</name>
        <dbReference type="ChEBI" id="CHEBI:58928"/>
    </ligand>
</feature>
<accession>A0A934NFY6</accession>
<dbReference type="Proteomes" id="UP000614410">
    <property type="component" value="Unassembled WGS sequence"/>
</dbReference>
<dbReference type="Gene3D" id="3.20.20.140">
    <property type="entry name" value="Metal-dependent hydrolases"/>
    <property type="match status" value="1"/>
</dbReference>
<keyword evidence="3 7" id="KW-0378">Hydrolase</keyword>
<comment type="subcellular location">
    <subcellularLocation>
        <location evidence="7">Cytoplasm</location>
    </subcellularLocation>
</comment>
<proteinExistence type="inferred from homology"/>
<dbReference type="AlphaFoldDB" id="A0A934NFY6"/>
<comment type="caution">
    <text evidence="9">The sequence shown here is derived from an EMBL/GenBank/DDBJ whole genome shotgun (WGS) entry which is preliminary data.</text>
</comment>
<dbReference type="GO" id="GO:0005737">
    <property type="term" value="C:cytoplasm"/>
    <property type="evidence" value="ECO:0007669"/>
    <property type="project" value="UniProtKB-SubCell"/>
</dbReference>
<feature type="binding site" evidence="7">
    <location>
        <position position="145"/>
    </location>
    <ligand>
        <name>4-imidazolone-5-propanoate</name>
        <dbReference type="ChEBI" id="CHEBI:77893"/>
    </ligand>
</feature>
<feature type="binding site" evidence="7">
    <location>
        <position position="145"/>
    </location>
    <ligand>
        <name>N-formimidoyl-L-glutamate</name>
        <dbReference type="ChEBI" id="CHEBI:58928"/>
    </ligand>
</feature>
<dbReference type="SUPFAM" id="SSF51556">
    <property type="entry name" value="Metallo-dependent hydrolases"/>
    <property type="match status" value="1"/>
</dbReference>
<evidence type="ECO:0000313" key="9">
    <source>
        <dbReference type="EMBL" id="MBJ7609230.1"/>
    </source>
</evidence>
<sequence length="407" mass="41409">MTLMVRNIGALVTCDPAHGDAPGVIRDAVLMCAGEVIVYAGRGDAAPRPTGDNDIVDIDARGAAVIPGFVDAHTHIAWLGDRGEEYALRSSGLTYEQIAQRGGGIRSTVRDTARGSAAAIRDAASTRARLMIAHGTTTVEVKSGYGLDHDAEMRQLDAVADLGADHGMPLAIATYLPLHAAPDGDRADFIAEVCAHGVGDAAALASFCDVFCDEGAYTVDECRAVLLAARAAGMSLKVHADQRTHTGGAQLAAELHAASADHLEFADEADCRALAAAGVTGVILPGAALILGGPPPPGRRLRDAGATVAIATDCNPGTSYTESMPLMMSLAVATAGLGPSEALVAATSGGAAALQLDDRGILRRGLRADAAILSTPHWIDVAYHLGANPVATVIRGGQVVVGAGLAG</sequence>
<dbReference type="SUPFAM" id="SSF51338">
    <property type="entry name" value="Composite domain of metallo-dependent hydrolases"/>
    <property type="match status" value="1"/>
</dbReference>
<comment type="pathway">
    <text evidence="7">Amino-acid degradation; L-histidine degradation into L-glutamate; N-formimidoyl-L-glutamate from L-histidine: step 3/3.</text>
</comment>
<dbReference type="InterPro" id="IPR005920">
    <property type="entry name" value="HutI"/>
</dbReference>
<dbReference type="Pfam" id="PF01979">
    <property type="entry name" value="Amidohydro_1"/>
    <property type="match status" value="1"/>
</dbReference>
<keyword evidence="4 7" id="KW-0369">Histidine metabolism</keyword>
<dbReference type="Gene3D" id="2.30.40.10">
    <property type="entry name" value="Urease, subunit C, domain 1"/>
    <property type="match status" value="1"/>
</dbReference>
<name>A0A934NFY6_9BACT</name>
<feature type="binding site" evidence="7">
    <location>
        <position position="82"/>
    </location>
    <ligand>
        <name>4-imidazolone-5-propanoate</name>
        <dbReference type="ChEBI" id="CHEBI:77893"/>
    </ligand>
</feature>
<feature type="binding site" evidence="7">
    <location>
        <position position="318"/>
    </location>
    <ligand>
        <name>4-imidazolone-5-propanoate</name>
        <dbReference type="ChEBI" id="CHEBI:77893"/>
    </ligand>
</feature>
<evidence type="ECO:0000256" key="5">
    <source>
        <dbReference type="ARBA" id="ARBA00022833"/>
    </source>
</evidence>
<comment type="catalytic activity">
    <reaction evidence="7">
        <text>4-imidazolone-5-propanoate + H2O = N-formimidoyl-L-glutamate</text>
        <dbReference type="Rhea" id="RHEA:23660"/>
        <dbReference type="ChEBI" id="CHEBI:15377"/>
        <dbReference type="ChEBI" id="CHEBI:58928"/>
        <dbReference type="ChEBI" id="CHEBI:77893"/>
        <dbReference type="EC" id="3.5.2.7"/>
    </reaction>
</comment>
<dbReference type="GO" id="GO:0008270">
    <property type="term" value="F:zinc ion binding"/>
    <property type="evidence" value="ECO:0007669"/>
    <property type="project" value="UniProtKB-UniRule"/>
</dbReference>
<feature type="binding site" evidence="7">
    <location>
        <position position="242"/>
    </location>
    <ligand>
        <name>4-imidazolone-5-propanoate</name>
        <dbReference type="ChEBI" id="CHEBI:77893"/>
    </ligand>
</feature>
<feature type="binding site" evidence="7">
    <location>
        <position position="315"/>
    </location>
    <ligand>
        <name>N-formimidoyl-L-glutamate</name>
        <dbReference type="ChEBI" id="CHEBI:58928"/>
    </ligand>
</feature>
<evidence type="ECO:0000259" key="8">
    <source>
        <dbReference type="Pfam" id="PF01979"/>
    </source>
</evidence>
<protein>
    <recommendedName>
        <fullName evidence="1 7">Imidazolonepropionase</fullName>
        <ecNumber evidence="1 7">3.5.2.7</ecNumber>
    </recommendedName>
    <alternativeName>
        <fullName evidence="7">Imidazolone-5-propionate hydrolase</fullName>
    </alternativeName>
</protein>
<dbReference type="HAMAP" id="MF_00372">
    <property type="entry name" value="HutI"/>
    <property type="match status" value="1"/>
</dbReference>
<evidence type="ECO:0000256" key="6">
    <source>
        <dbReference type="ARBA" id="ARBA00023004"/>
    </source>
</evidence>
<feature type="binding site" evidence="7">
    <location>
        <position position="239"/>
    </location>
    <ligand>
        <name>Fe(3+)</name>
        <dbReference type="ChEBI" id="CHEBI:29034"/>
    </ligand>
</feature>
<dbReference type="EMBL" id="JAEKNN010000032">
    <property type="protein sequence ID" value="MBJ7609230.1"/>
    <property type="molecule type" value="Genomic_DNA"/>
</dbReference>
<dbReference type="InterPro" id="IPR032466">
    <property type="entry name" value="Metal_Hydrolase"/>
</dbReference>
<evidence type="ECO:0000256" key="2">
    <source>
        <dbReference type="ARBA" id="ARBA00022723"/>
    </source>
</evidence>
<gene>
    <name evidence="7" type="primary">hutI</name>
    <name evidence="9" type="ORF">JF887_07330</name>
</gene>
<dbReference type="EC" id="3.5.2.7" evidence="1 7"/>
<feature type="binding site" evidence="7">
    <location>
        <position position="73"/>
    </location>
    <ligand>
        <name>Fe(3+)</name>
        <dbReference type="ChEBI" id="CHEBI:29034"/>
    </ligand>
</feature>
<reference evidence="9 10" key="1">
    <citation type="submission" date="2020-10" db="EMBL/GenBank/DDBJ databases">
        <title>Ca. Dormibacterota MAGs.</title>
        <authorList>
            <person name="Montgomery K."/>
        </authorList>
    </citation>
    <scope>NUCLEOTIDE SEQUENCE [LARGE SCALE GENOMIC DNA]</scope>
    <source>
        <strain evidence="9">Mitchell_Peninsula_5</strain>
    </source>
</reference>
<feature type="binding site" evidence="7">
    <location>
        <position position="73"/>
    </location>
    <ligand>
        <name>Zn(2+)</name>
        <dbReference type="ChEBI" id="CHEBI:29105"/>
    </ligand>
</feature>
<keyword evidence="2 7" id="KW-0479">Metal-binding</keyword>
<organism evidence="9 10">
    <name type="scientific">Candidatus Amunia macphersoniae</name>
    <dbReference type="NCBI Taxonomy" id="3127014"/>
    <lineage>
        <taxon>Bacteria</taxon>
        <taxon>Bacillati</taxon>
        <taxon>Candidatus Dormiibacterota</taxon>
        <taxon>Candidatus Dormibacteria</taxon>
        <taxon>Candidatus Aeolococcales</taxon>
        <taxon>Candidatus Aeolococcaceae</taxon>
        <taxon>Candidatus Amunia</taxon>
    </lineage>
</organism>
<comment type="function">
    <text evidence="7">Catalyzes the hydrolytic cleavage of the carbon-nitrogen bond in imidazolone-5-propanoate to yield N-formimidoyl-L-glutamate. It is the third step in the universal histidine degradation pathway.</text>
</comment>
<feature type="binding site" evidence="7">
    <location>
        <position position="179"/>
    </location>
    <ligand>
        <name>4-imidazolone-5-propanoate</name>
        <dbReference type="ChEBI" id="CHEBI:77893"/>
    </ligand>
</feature>
<feature type="binding site" evidence="7">
    <location>
        <position position="313"/>
    </location>
    <ligand>
        <name>Zn(2+)</name>
        <dbReference type="ChEBI" id="CHEBI:29105"/>
    </ligand>
</feature>
<evidence type="ECO:0000256" key="1">
    <source>
        <dbReference type="ARBA" id="ARBA00012864"/>
    </source>
</evidence>
<feature type="binding site" evidence="7">
    <location>
        <position position="75"/>
    </location>
    <ligand>
        <name>Zn(2+)</name>
        <dbReference type="ChEBI" id="CHEBI:29105"/>
    </ligand>
</feature>
<feature type="binding site" evidence="7">
    <location>
        <position position="75"/>
    </location>
    <ligand>
        <name>Fe(3+)</name>
        <dbReference type="ChEBI" id="CHEBI:29034"/>
    </ligand>
</feature>
<comment type="similarity">
    <text evidence="7">Belongs to the metallo-dependent hydrolases superfamily. HutI family.</text>
</comment>
<dbReference type="PANTHER" id="PTHR42752">
    <property type="entry name" value="IMIDAZOLONEPROPIONASE"/>
    <property type="match status" value="1"/>
</dbReference>
<comment type="cofactor">
    <cofactor evidence="7">
        <name>Zn(2+)</name>
        <dbReference type="ChEBI" id="CHEBI:29105"/>
    </cofactor>
    <cofactor evidence="7">
        <name>Fe(3+)</name>
        <dbReference type="ChEBI" id="CHEBI:29034"/>
    </cofactor>
    <text evidence="7">Binds 1 zinc or iron ion per subunit.</text>
</comment>